<comment type="caution">
    <text evidence="2">The sequence shown here is derived from an EMBL/GenBank/DDBJ whole genome shotgun (WGS) entry which is preliminary data.</text>
</comment>
<evidence type="ECO:0000313" key="2">
    <source>
        <dbReference type="EMBL" id="RQP21784.1"/>
    </source>
</evidence>
<dbReference type="Proteomes" id="UP000267464">
    <property type="component" value="Unassembled WGS sequence"/>
</dbReference>
<proteinExistence type="predicted"/>
<protein>
    <submittedName>
        <fullName evidence="2">Uncharacterized protein</fullName>
    </submittedName>
</protein>
<feature type="region of interest" description="Disordered" evidence="1">
    <location>
        <begin position="1"/>
        <end position="23"/>
    </location>
</feature>
<dbReference type="AlphaFoldDB" id="A0A3N7HIC2"/>
<sequence length="64" mass="7104">MARCRGVAKREPHSGTVSSLGDASRGPRVVIVIAMISMKLNCRAQVERGFVTYRYEAAVRREPL</sequence>
<keyword evidence="3" id="KW-1185">Reference proteome</keyword>
<gene>
    <name evidence="2" type="ORF">DZC73_25405</name>
</gene>
<reference evidence="2 3" key="1">
    <citation type="submission" date="2018-08" db="EMBL/GenBank/DDBJ databases">
        <authorList>
            <person name="Khan S.A."/>
            <person name="Jeon C.O."/>
            <person name="Chun B.H."/>
            <person name="Jeong S.E."/>
        </authorList>
    </citation>
    <scope>NUCLEOTIDE SEQUENCE [LARGE SCALE GENOMIC DNA]</scope>
    <source>
        <strain evidence="2 3">S-16</strain>
    </source>
</reference>
<reference evidence="2 3" key="2">
    <citation type="submission" date="2018-12" db="EMBL/GenBank/DDBJ databases">
        <title>Rhizobacter gummiphilus sp. nov., a rubber-degrading bacterium isolated from the soil of a botanical garden in Japan.</title>
        <authorList>
            <person name="Shunsuke S.S."/>
        </authorList>
    </citation>
    <scope>NUCLEOTIDE SEQUENCE [LARGE SCALE GENOMIC DNA]</scope>
    <source>
        <strain evidence="2 3">S-16</strain>
    </source>
</reference>
<accession>A0A3N7HIC2</accession>
<evidence type="ECO:0000256" key="1">
    <source>
        <dbReference type="SAM" id="MobiDB-lite"/>
    </source>
</evidence>
<evidence type="ECO:0000313" key="3">
    <source>
        <dbReference type="Proteomes" id="UP000267464"/>
    </source>
</evidence>
<organism evidence="2 3">
    <name type="scientific">Piscinibacter terrae</name>
    <dbReference type="NCBI Taxonomy" id="2496871"/>
    <lineage>
        <taxon>Bacteria</taxon>
        <taxon>Pseudomonadati</taxon>
        <taxon>Pseudomonadota</taxon>
        <taxon>Betaproteobacteria</taxon>
        <taxon>Burkholderiales</taxon>
        <taxon>Sphaerotilaceae</taxon>
        <taxon>Piscinibacter</taxon>
    </lineage>
</organism>
<dbReference type="EMBL" id="QUSW01000009">
    <property type="protein sequence ID" value="RQP21784.1"/>
    <property type="molecule type" value="Genomic_DNA"/>
</dbReference>
<name>A0A3N7HIC2_9BURK</name>